<dbReference type="GO" id="GO:0008767">
    <property type="term" value="F:UDP-galactopyranose mutase activity"/>
    <property type="evidence" value="ECO:0007669"/>
    <property type="project" value="TreeGrafter"/>
</dbReference>
<protein>
    <submittedName>
        <fullName evidence="2">BarJ</fullName>
    </submittedName>
</protein>
<accession>A0A0G0LRB8</accession>
<evidence type="ECO:0000313" key="2">
    <source>
        <dbReference type="EMBL" id="KKQ94453.1"/>
    </source>
</evidence>
<dbReference type="NCBIfam" id="NF005545">
    <property type="entry name" value="PRK07208.1-1"/>
    <property type="match status" value="1"/>
</dbReference>
<evidence type="ECO:0000313" key="3">
    <source>
        <dbReference type="Proteomes" id="UP000034207"/>
    </source>
</evidence>
<dbReference type="InterPro" id="IPR002937">
    <property type="entry name" value="Amino_oxidase"/>
</dbReference>
<evidence type="ECO:0000259" key="1">
    <source>
        <dbReference type="Pfam" id="PF01593"/>
    </source>
</evidence>
<dbReference type="Pfam" id="PF01593">
    <property type="entry name" value="Amino_oxidase"/>
    <property type="match status" value="1"/>
</dbReference>
<dbReference type="NCBIfam" id="NF005546">
    <property type="entry name" value="PRK07208.1-2"/>
    <property type="match status" value="1"/>
</dbReference>
<organism evidence="2 3">
    <name type="scientific">candidate division CPR2 bacterium GW2011_GWC2_39_10</name>
    <dbReference type="NCBI Taxonomy" id="1618345"/>
    <lineage>
        <taxon>Bacteria</taxon>
        <taxon>Bacteria division CPR2</taxon>
    </lineage>
</organism>
<dbReference type="PANTHER" id="PTHR21197">
    <property type="entry name" value="UDP-GALACTOPYRANOSE MUTASE"/>
    <property type="match status" value="1"/>
</dbReference>
<comment type="caution">
    <text evidence="2">The sequence shown here is derived from an EMBL/GenBank/DDBJ whole genome shotgun (WGS) entry which is preliminary data.</text>
</comment>
<feature type="domain" description="Amine oxidase" evidence="1">
    <location>
        <begin position="18"/>
        <end position="452"/>
    </location>
</feature>
<dbReference type="EMBL" id="LBVV01000010">
    <property type="protein sequence ID" value="KKQ94453.1"/>
    <property type="molecule type" value="Genomic_DNA"/>
</dbReference>
<dbReference type="GO" id="GO:0050660">
    <property type="term" value="F:flavin adenine dinucleotide binding"/>
    <property type="evidence" value="ECO:0007669"/>
    <property type="project" value="TreeGrafter"/>
</dbReference>
<dbReference type="GO" id="GO:0005829">
    <property type="term" value="C:cytosol"/>
    <property type="evidence" value="ECO:0007669"/>
    <property type="project" value="TreeGrafter"/>
</dbReference>
<proteinExistence type="predicted"/>
<dbReference type="PRINTS" id="PR00419">
    <property type="entry name" value="ADXRDTASE"/>
</dbReference>
<dbReference type="AlphaFoldDB" id="A0A0G0LRB8"/>
<dbReference type="PANTHER" id="PTHR21197:SF0">
    <property type="entry name" value="UDP-GALACTOPYRANOSE MUTASE"/>
    <property type="match status" value="1"/>
</dbReference>
<dbReference type="Proteomes" id="UP000034207">
    <property type="component" value="Unassembled WGS sequence"/>
</dbReference>
<gene>
    <name evidence="2" type="ORF">UT18_C0010G0025</name>
</gene>
<sequence>MKRIDNHYGVVIIGAGPAGLAAGIKLVKAGKKVLIVEKESHVGGISKTIEYKGYRFDLGGHRFFTKSKEVNDLWNETLGKDFITRPRLSRIYYQNKFFAYPVKPLNALKGLGLKESILILASYIKIKIFPYKKENTLEEWVTNRFGKKLYNTFFKTYTEKLWGIPCNQIQAEWAAQRIKGLSMVSALKNAILPDKKGKIKTLIDKFNYPKLGPGMMYDKMAENFIKMGGTLVTEVKINSLDVKGGKVVDASLKSKNGEVRVSADFFISSMPITSLVKALDPTVDAKTLKAANKLTYRSFITVSLILNSKNPFPDTWIYVHSPEAKMGRIQNFKNWSPFMVPNKKHTALGLEYFCTEGDELWNADDKDLIELGLNELEFIKLGKKKDFVDGFVTRVPKTYPVYDSAYPKNLKIIKEYLENIENLQPVGRYGMFKYNNMDHSILAGIYAAENILGANHNIWEVNADQEYLEEGKSEKKK</sequence>
<dbReference type="GO" id="GO:0016491">
    <property type="term" value="F:oxidoreductase activity"/>
    <property type="evidence" value="ECO:0007669"/>
    <property type="project" value="InterPro"/>
</dbReference>
<dbReference type="Gene3D" id="3.50.50.60">
    <property type="entry name" value="FAD/NAD(P)-binding domain"/>
    <property type="match status" value="1"/>
</dbReference>
<dbReference type="NCBIfam" id="NF005548">
    <property type="entry name" value="PRK07208.1-4"/>
    <property type="match status" value="1"/>
</dbReference>
<dbReference type="STRING" id="1618345.UT18_C0010G0025"/>
<reference evidence="2 3" key="1">
    <citation type="journal article" date="2015" name="Nature">
        <title>rRNA introns, odd ribosomes, and small enigmatic genomes across a large radiation of phyla.</title>
        <authorList>
            <person name="Brown C.T."/>
            <person name="Hug L.A."/>
            <person name="Thomas B.C."/>
            <person name="Sharon I."/>
            <person name="Castelle C.J."/>
            <person name="Singh A."/>
            <person name="Wilkins M.J."/>
            <person name="Williams K.H."/>
            <person name="Banfield J.F."/>
        </authorList>
    </citation>
    <scope>NUCLEOTIDE SEQUENCE [LARGE SCALE GENOMIC DNA]</scope>
</reference>
<dbReference type="SUPFAM" id="SSF51971">
    <property type="entry name" value="Nucleotide-binding domain"/>
    <property type="match status" value="1"/>
</dbReference>
<dbReference type="InterPro" id="IPR036188">
    <property type="entry name" value="FAD/NAD-bd_sf"/>
</dbReference>
<name>A0A0G0LRB8_UNCC2</name>